<organism evidence="2 3">
    <name type="scientific">Enterococcus faecium</name>
    <name type="common">Streptococcus faecium</name>
    <dbReference type="NCBI Taxonomy" id="1352"/>
    <lineage>
        <taxon>Bacteria</taxon>
        <taxon>Bacillati</taxon>
        <taxon>Bacillota</taxon>
        <taxon>Bacilli</taxon>
        <taxon>Lactobacillales</taxon>
        <taxon>Enterococcaceae</taxon>
        <taxon>Enterococcus</taxon>
    </lineage>
</organism>
<dbReference type="AlphaFoldDB" id="A0AB37VRL2"/>
<dbReference type="RefSeq" id="WP_096708970.1">
    <property type="nucleotide sequence ID" value="NZ_KZ846312.1"/>
</dbReference>
<comment type="caution">
    <text evidence="2">The sequence shown here is derived from an EMBL/GenBank/DDBJ whole genome shotgun (WGS) entry which is preliminary data.</text>
</comment>
<dbReference type="SUPFAM" id="SSF52833">
    <property type="entry name" value="Thioredoxin-like"/>
    <property type="match status" value="1"/>
</dbReference>
<dbReference type="InterPro" id="IPR046698">
    <property type="entry name" value="PedC-like"/>
</dbReference>
<dbReference type="Pfam" id="PF20207">
    <property type="entry name" value="DUF6568"/>
    <property type="match status" value="1"/>
</dbReference>
<keyword evidence="1" id="KW-0472">Membrane</keyword>
<feature type="transmembrane region" description="Helical" evidence="1">
    <location>
        <begin position="6"/>
        <end position="25"/>
    </location>
</feature>
<name>A0AB37VRL2_ENTFC</name>
<proteinExistence type="predicted"/>
<accession>A0AB37VRL2</accession>
<evidence type="ECO:0000256" key="1">
    <source>
        <dbReference type="SAM" id="Phobius"/>
    </source>
</evidence>
<gene>
    <name evidence="2" type="ORF">CYQ77_10335</name>
</gene>
<dbReference type="Proteomes" id="UP000289562">
    <property type="component" value="Unassembled WGS sequence"/>
</dbReference>
<dbReference type="CDD" id="cd02947">
    <property type="entry name" value="TRX_family"/>
    <property type="match status" value="1"/>
</dbReference>
<dbReference type="EMBL" id="PJVH01000036">
    <property type="protein sequence ID" value="RXU85902.1"/>
    <property type="molecule type" value="Genomic_DNA"/>
</dbReference>
<dbReference type="Gene3D" id="3.40.30.10">
    <property type="entry name" value="Glutaredoxin"/>
    <property type="match status" value="1"/>
</dbReference>
<reference evidence="2 3" key="1">
    <citation type="submission" date="2017-12" db="EMBL/GenBank/DDBJ databases">
        <title>A pool of 800 enterococci isolated from chicken carcass rinse samples from New Zealand.</title>
        <authorList>
            <person name="Zhang J."/>
            <person name="Rogers L."/>
            <person name="Midwinter A."/>
            <person name="French N."/>
        </authorList>
    </citation>
    <scope>NUCLEOTIDE SEQUENCE [LARGE SCALE GENOMIC DNA]</scope>
    <source>
        <strain evidence="2 3">EN697</strain>
    </source>
</reference>
<keyword evidence="1" id="KW-0812">Transmembrane</keyword>
<evidence type="ECO:0000313" key="2">
    <source>
        <dbReference type="EMBL" id="RXU85902.1"/>
    </source>
</evidence>
<sequence>MKKSFFLWGIVFISAVFVWVVSISFKGNGHFYPENSFQEVIKKKEEKQSFYLYLGRKDCKECQRVTKKIERQSQSLPMDVYYVDTKEETQQDLLRQFLSNYQIKTVPTFLEIKRGKVRIVEEKVVLPDGWINQIFMRKKNLFTIVNN</sequence>
<evidence type="ECO:0000313" key="3">
    <source>
        <dbReference type="Proteomes" id="UP000289562"/>
    </source>
</evidence>
<protein>
    <submittedName>
        <fullName evidence="2">Thiol reductase thioredoxin</fullName>
    </submittedName>
</protein>
<keyword evidence="1" id="KW-1133">Transmembrane helix</keyword>
<dbReference type="InterPro" id="IPR036249">
    <property type="entry name" value="Thioredoxin-like_sf"/>
</dbReference>